<dbReference type="InterPro" id="IPR042100">
    <property type="entry name" value="Bug_dom1"/>
</dbReference>
<dbReference type="PANTHER" id="PTHR42928:SF5">
    <property type="entry name" value="BLR1237 PROTEIN"/>
    <property type="match status" value="1"/>
</dbReference>
<dbReference type="EMBL" id="CP028475">
    <property type="protein sequence ID" value="AVW91347.1"/>
    <property type="molecule type" value="Genomic_DNA"/>
</dbReference>
<accession>A0A2R4M2K7</accession>
<dbReference type="Gene3D" id="3.40.190.150">
    <property type="entry name" value="Bordetella uptake gene, domain 1"/>
    <property type="match status" value="1"/>
</dbReference>
<comment type="similarity">
    <text evidence="1">Belongs to the UPF0065 (bug) family.</text>
</comment>
<dbReference type="OrthoDB" id="9780943at2"/>
<protein>
    <recommendedName>
        <fullName evidence="4">Tripartite-type tricarboxylate transporter, receptor component TctC</fullName>
    </recommendedName>
</protein>
<dbReference type="RefSeq" id="WP_107719793.1">
    <property type="nucleotide sequence ID" value="NZ_CP028475.1"/>
</dbReference>
<dbReference type="InterPro" id="IPR005064">
    <property type="entry name" value="BUG"/>
</dbReference>
<name>A0A2R4M2K7_9RHOB</name>
<evidence type="ECO:0000256" key="1">
    <source>
        <dbReference type="ARBA" id="ARBA00006987"/>
    </source>
</evidence>
<dbReference type="KEGG" id="cbak:DA792_09855"/>
<dbReference type="Gene3D" id="3.40.190.10">
    <property type="entry name" value="Periplasmic binding protein-like II"/>
    <property type="match status" value="1"/>
</dbReference>
<reference evidence="2 3" key="1">
    <citation type="submission" date="2018-03" db="EMBL/GenBank/DDBJ databases">
        <title>The Complete Genome of Celeribacter baekdonensis strain LH4, a Thiosulfate-Oxidizing Alphaproteobacterium Isolated from Gulf of Mexico Continental Slope Sediments.</title>
        <authorList>
            <person name="Flood B.E."/>
            <person name="Bailey J.V."/>
            <person name="Leprich D."/>
        </authorList>
    </citation>
    <scope>NUCLEOTIDE SEQUENCE [LARGE SCALE GENOMIC DNA]</scope>
    <source>
        <strain evidence="2 3">LH4</strain>
    </source>
</reference>
<dbReference type="Proteomes" id="UP000241447">
    <property type="component" value="Chromosome"/>
</dbReference>
<evidence type="ECO:0008006" key="4">
    <source>
        <dbReference type="Google" id="ProtNLM"/>
    </source>
</evidence>
<evidence type="ECO:0000313" key="3">
    <source>
        <dbReference type="Proteomes" id="UP000241447"/>
    </source>
</evidence>
<dbReference type="PANTHER" id="PTHR42928">
    <property type="entry name" value="TRICARBOXYLATE-BINDING PROTEIN"/>
    <property type="match status" value="1"/>
</dbReference>
<organism evidence="2 3">
    <name type="scientific">Celeribacter baekdonensis</name>
    <dbReference type="NCBI Taxonomy" id="875171"/>
    <lineage>
        <taxon>Bacteria</taxon>
        <taxon>Pseudomonadati</taxon>
        <taxon>Pseudomonadota</taxon>
        <taxon>Alphaproteobacteria</taxon>
        <taxon>Rhodobacterales</taxon>
        <taxon>Roseobacteraceae</taxon>
        <taxon>Celeribacter</taxon>
    </lineage>
</organism>
<dbReference type="AlphaFoldDB" id="A0A2R4M2K7"/>
<gene>
    <name evidence="2" type="ORF">DA792_09855</name>
</gene>
<evidence type="ECO:0000313" key="2">
    <source>
        <dbReference type="EMBL" id="AVW91347.1"/>
    </source>
</evidence>
<proteinExistence type="inferred from homology"/>
<sequence length="326" mass="35150">MINKKTGWAVILAGAAIFAPISAYADIVIKVGFAVGGGYDVNARLMANHLGRFLPEAGSIYVENVDGAGSLRLAKMMLAKEPADGTVIGSISSWFPVGATFDPALVGLDFSQLSWIGGIGTTQERLCAVSSSLGIADISDFAEQTFQLGATTSGTTDVITRLVQNTLHADFEIVRGFSGTAPVRAAIIRGELDGYCSLRVRDLEKVFEPGTMTPILQASYRPNLDLPYPLLRDLVEAPEDIEIVDFILSHELFQYSFALPPGTPEDILTVYRQAFDAMVQDPEFLAEAAKLRMQPSPITGAELEDHLDRIQKTPLEVLARAGAMLD</sequence>